<dbReference type="InterPro" id="IPR020846">
    <property type="entry name" value="MFS_dom"/>
</dbReference>
<comment type="similarity">
    <text evidence="8">Belongs to the major facilitator superfamily. Sugar transporter (TC 2.A.1.1) family.</text>
</comment>
<evidence type="ECO:0000256" key="3">
    <source>
        <dbReference type="ARBA" id="ARBA00022475"/>
    </source>
</evidence>
<keyword evidence="7 9" id="KW-0472">Membrane</keyword>
<feature type="transmembrane region" description="Helical" evidence="9">
    <location>
        <begin position="247"/>
        <end position="265"/>
    </location>
</feature>
<evidence type="ECO:0000259" key="10">
    <source>
        <dbReference type="PROSITE" id="PS50850"/>
    </source>
</evidence>
<sequence>MRGDKSLEPKEDFLSLFSSIMTLGGVLGSLLSGFVLEKFGRKLAIRFSYLPFVLGWFAITSGNSSNVLLLGRLLCGIGSGLSVVVNPVYLTEIAPTKFRGMLLSMFQLIITIGILFVYVCGLSNDWRSLAFISIIPAVLGFFLSYFAIESPTYCILKGRDEEALFILRQLRGNSSDVLKEQEEIKRSFNYNYGISWRSILSTRKYLNGLKIAVGLNIFQQLVGINAVMFYSEEIMNRAGISNGGNSAVAIAFIQVLATTISLPLIEQAGRRNLLLFASGGMALACIALSSCLQTNIRRQSDDTSGVIALISLMLYVIGFSIGWGPVPSCLTNEVLPNSVRSKTSSLALLINWFCSFLVTMLFSPSVEMFGIDGVFLIFTAICGLSSVFVYYIVPETKGRTLENIQIDLEV</sequence>
<accession>A0A7I8W1I7</accession>
<evidence type="ECO:0000313" key="11">
    <source>
        <dbReference type="EMBL" id="CAD5122396.1"/>
    </source>
</evidence>
<keyword evidence="3" id="KW-1003">Cell membrane</keyword>
<dbReference type="InterPro" id="IPR050549">
    <property type="entry name" value="MFS_Trehalose_Transporter"/>
</dbReference>
<organism evidence="11 12">
    <name type="scientific">Dimorphilus gyrociliatus</name>
    <dbReference type="NCBI Taxonomy" id="2664684"/>
    <lineage>
        <taxon>Eukaryota</taxon>
        <taxon>Metazoa</taxon>
        <taxon>Spiralia</taxon>
        <taxon>Lophotrochozoa</taxon>
        <taxon>Annelida</taxon>
        <taxon>Polychaeta</taxon>
        <taxon>Polychaeta incertae sedis</taxon>
        <taxon>Dinophilidae</taxon>
        <taxon>Dimorphilus</taxon>
    </lineage>
</organism>
<dbReference type="FunFam" id="1.20.1250.20:FF:000218">
    <property type="entry name" value="facilitated trehalose transporter Tret1"/>
    <property type="match status" value="1"/>
</dbReference>
<evidence type="ECO:0000256" key="9">
    <source>
        <dbReference type="SAM" id="Phobius"/>
    </source>
</evidence>
<dbReference type="PROSITE" id="PS00217">
    <property type="entry name" value="SUGAR_TRANSPORT_2"/>
    <property type="match status" value="1"/>
</dbReference>
<evidence type="ECO:0000256" key="1">
    <source>
        <dbReference type="ARBA" id="ARBA00004651"/>
    </source>
</evidence>
<feature type="transmembrane region" description="Helical" evidence="9">
    <location>
        <begin position="102"/>
        <end position="124"/>
    </location>
</feature>
<comment type="subcellular location">
    <subcellularLocation>
        <location evidence="1">Cell membrane</location>
        <topology evidence="1">Multi-pass membrane protein</topology>
    </subcellularLocation>
</comment>
<dbReference type="NCBIfam" id="TIGR00879">
    <property type="entry name" value="SP"/>
    <property type="match status" value="1"/>
</dbReference>
<dbReference type="PANTHER" id="PTHR48021:SF1">
    <property type="entry name" value="GH07001P-RELATED"/>
    <property type="match status" value="1"/>
</dbReference>
<evidence type="ECO:0000256" key="8">
    <source>
        <dbReference type="RuleBase" id="RU003346"/>
    </source>
</evidence>
<evidence type="ECO:0000256" key="2">
    <source>
        <dbReference type="ARBA" id="ARBA00022448"/>
    </source>
</evidence>
<name>A0A7I8W1I7_9ANNE</name>
<dbReference type="InterPro" id="IPR005829">
    <property type="entry name" value="Sugar_transporter_CS"/>
</dbReference>
<proteinExistence type="inferred from homology"/>
<feature type="transmembrane region" description="Helical" evidence="9">
    <location>
        <begin position="343"/>
        <end position="362"/>
    </location>
</feature>
<feature type="transmembrane region" description="Helical" evidence="9">
    <location>
        <begin position="271"/>
        <end position="292"/>
    </location>
</feature>
<dbReference type="Gene3D" id="1.20.1250.20">
    <property type="entry name" value="MFS general substrate transporter like domains"/>
    <property type="match status" value="1"/>
</dbReference>
<feature type="domain" description="Major facilitator superfamily (MFS) profile" evidence="10">
    <location>
        <begin position="1"/>
        <end position="397"/>
    </location>
</feature>
<feature type="transmembrane region" description="Helical" evidence="9">
    <location>
        <begin position="130"/>
        <end position="148"/>
    </location>
</feature>
<dbReference type="PROSITE" id="PS00216">
    <property type="entry name" value="SUGAR_TRANSPORT_1"/>
    <property type="match status" value="2"/>
</dbReference>
<evidence type="ECO:0000256" key="4">
    <source>
        <dbReference type="ARBA" id="ARBA00022597"/>
    </source>
</evidence>
<dbReference type="Pfam" id="PF00083">
    <property type="entry name" value="Sugar_tr"/>
    <property type="match status" value="1"/>
</dbReference>
<comment type="caution">
    <text evidence="11">The sequence shown here is derived from an EMBL/GenBank/DDBJ whole genome shotgun (WGS) entry which is preliminary data.</text>
</comment>
<feature type="transmembrane region" description="Helical" evidence="9">
    <location>
        <begin position="374"/>
        <end position="393"/>
    </location>
</feature>
<keyword evidence="2 8" id="KW-0813">Transport</keyword>
<keyword evidence="6 9" id="KW-1133">Transmembrane helix</keyword>
<feature type="transmembrane region" description="Helical" evidence="9">
    <location>
        <begin position="67"/>
        <end position="90"/>
    </location>
</feature>
<dbReference type="PRINTS" id="PR00171">
    <property type="entry name" value="SUGRTRNSPORT"/>
</dbReference>
<gene>
    <name evidence="11" type="ORF">DGYR_LOCUS10212</name>
</gene>
<dbReference type="GO" id="GO:0005886">
    <property type="term" value="C:plasma membrane"/>
    <property type="evidence" value="ECO:0007669"/>
    <property type="project" value="UniProtKB-SubCell"/>
</dbReference>
<feature type="transmembrane region" description="Helical" evidence="9">
    <location>
        <begin position="13"/>
        <end position="36"/>
    </location>
</feature>
<dbReference type="OrthoDB" id="6612291at2759"/>
<dbReference type="InterPro" id="IPR003663">
    <property type="entry name" value="Sugar/inositol_transpt"/>
</dbReference>
<evidence type="ECO:0000256" key="6">
    <source>
        <dbReference type="ARBA" id="ARBA00022989"/>
    </source>
</evidence>
<keyword evidence="4" id="KW-0762">Sugar transport</keyword>
<dbReference type="Proteomes" id="UP000549394">
    <property type="component" value="Unassembled WGS sequence"/>
</dbReference>
<dbReference type="EMBL" id="CAJFCJ010000017">
    <property type="protein sequence ID" value="CAD5122396.1"/>
    <property type="molecule type" value="Genomic_DNA"/>
</dbReference>
<dbReference type="AlphaFoldDB" id="A0A7I8W1I7"/>
<keyword evidence="12" id="KW-1185">Reference proteome</keyword>
<dbReference type="SUPFAM" id="SSF103473">
    <property type="entry name" value="MFS general substrate transporter"/>
    <property type="match status" value="1"/>
</dbReference>
<evidence type="ECO:0000313" key="12">
    <source>
        <dbReference type="Proteomes" id="UP000549394"/>
    </source>
</evidence>
<dbReference type="GO" id="GO:0022857">
    <property type="term" value="F:transmembrane transporter activity"/>
    <property type="evidence" value="ECO:0007669"/>
    <property type="project" value="InterPro"/>
</dbReference>
<dbReference type="PROSITE" id="PS50850">
    <property type="entry name" value="MFS"/>
    <property type="match status" value="1"/>
</dbReference>
<feature type="transmembrane region" description="Helical" evidence="9">
    <location>
        <begin position="43"/>
        <end position="61"/>
    </location>
</feature>
<evidence type="ECO:0000256" key="5">
    <source>
        <dbReference type="ARBA" id="ARBA00022692"/>
    </source>
</evidence>
<dbReference type="InterPro" id="IPR036259">
    <property type="entry name" value="MFS_trans_sf"/>
</dbReference>
<evidence type="ECO:0000256" key="7">
    <source>
        <dbReference type="ARBA" id="ARBA00023136"/>
    </source>
</evidence>
<keyword evidence="5 9" id="KW-0812">Transmembrane</keyword>
<dbReference type="InterPro" id="IPR005828">
    <property type="entry name" value="MFS_sugar_transport-like"/>
</dbReference>
<dbReference type="PANTHER" id="PTHR48021">
    <property type="match status" value="1"/>
</dbReference>
<protein>
    <submittedName>
        <fullName evidence="11">DgyrCDS10825</fullName>
    </submittedName>
</protein>
<feature type="transmembrane region" description="Helical" evidence="9">
    <location>
        <begin position="304"/>
        <end position="323"/>
    </location>
</feature>
<reference evidence="11 12" key="1">
    <citation type="submission" date="2020-08" db="EMBL/GenBank/DDBJ databases">
        <authorList>
            <person name="Hejnol A."/>
        </authorList>
    </citation>
    <scope>NUCLEOTIDE SEQUENCE [LARGE SCALE GENOMIC DNA]</scope>
</reference>